<dbReference type="InterPro" id="IPR004036">
    <property type="entry name" value="Endonuclease-III-like_CS2"/>
</dbReference>
<dbReference type="FunFam" id="1.10.340.30:FF:000001">
    <property type="entry name" value="Endonuclease III"/>
    <property type="match status" value="1"/>
</dbReference>
<dbReference type="InterPro" id="IPR023170">
    <property type="entry name" value="HhH_base_excis_C"/>
</dbReference>
<feature type="domain" description="HhH-GPD" evidence="13">
    <location>
        <begin position="58"/>
        <end position="205"/>
    </location>
</feature>
<dbReference type="PANTHER" id="PTHR10359">
    <property type="entry name" value="A/G-SPECIFIC ADENINE GLYCOSYLASE/ENDONUCLEASE III"/>
    <property type="match status" value="1"/>
</dbReference>
<comment type="function">
    <text evidence="12">DNA repair enzyme that has both DNA N-glycosylase activity and AP-lyase activity. The DNA N-glycosylase activity releases various damaged pyrimidines from DNA by cleaving the N-glycosidic bond, leaving an AP (apurinic/apyrimidinic) site. The AP-lyase activity cleaves the phosphodiester bond 3' to the AP site by a beta-elimination, leaving a 3'-terminal unsaturated sugar and a product with a terminal 5'-phosphate.</text>
</comment>
<dbReference type="PANTHER" id="PTHR10359:SF18">
    <property type="entry name" value="ENDONUCLEASE III"/>
    <property type="match status" value="1"/>
</dbReference>
<name>I6ZSV2_MELRP</name>
<comment type="catalytic activity">
    <reaction evidence="12">
        <text>2'-deoxyribonucleotide-(2'-deoxyribose 5'-phosphate)-2'-deoxyribonucleotide-DNA = a 3'-end 2'-deoxyribonucleotide-(2,3-dehydro-2,3-deoxyribose 5'-phosphate)-DNA + a 5'-end 5'-phospho-2'-deoxyribonucleoside-DNA + H(+)</text>
        <dbReference type="Rhea" id="RHEA:66592"/>
        <dbReference type="Rhea" id="RHEA-COMP:13180"/>
        <dbReference type="Rhea" id="RHEA-COMP:16897"/>
        <dbReference type="Rhea" id="RHEA-COMP:17067"/>
        <dbReference type="ChEBI" id="CHEBI:15378"/>
        <dbReference type="ChEBI" id="CHEBI:136412"/>
        <dbReference type="ChEBI" id="CHEBI:157695"/>
        <dbReference type="ChEBI" id="CHEBI:167181"/>
        <dbReference type="EC" id="4.2.99.18"/>
    </reaction>
</comment>
<evidence type="ECO:0000256" key="11">
    <source>
        <dbReference type="ARBA" id="ARBA00023295"/>
    </source>
</evidence>
<keyword evidence="3 12" id="KW-0479">Metal-binding</keyword>
<evidence type="ECO:0000256" key="1">
    <source>
        <dbReference type="ARBA" id="ARBA00008343"/>
    </source>
</evidence>
<comment type="similarity">
    <text evidence="1 12">Belongs to the Nth/MutY family.</text>
</comment>
<dbReference type="CDD" id="cd00056">
    <property type="entry name" value="ENDO3c"/>
    <property type="match status" value="1"/>
</dbReference>
<dbReference type="Proteomes" id="UP000009011">
    <property type="component" value="Chromosome"/>
</dbReference>
<dbReference type="InterPro" id="IPR000445">
    <property type="entry name" value="HhH_motif"/>
</dbReference>
<dbReference type="PIRSF" id="PIRSF001435">
    <property type="entry name" value="Nth"/>
    <property type="match status" value="1"/>
</dbReference>
<evidence type="ECO:0000256" key="3">
    <source>
        <dbReference type="ARBA" id="ARBA00022723"/>
    </source>
</evidence>
<dbReference type="InterPro" id="IPR005759">
    <property type="entry name" value="Nth"/>
</dbReference>
<keyword evidence="9 12" id="KW-0234">DNA repair</keyword>
<dbReference type="PROSITE" id="PS01155">
    <property type="entry name" value="ENDONUCLEASE_III_2"/>
    <property type="match status" value="1"/>
</dbReference>
<keyword evidence="7 12" id="KW-0411">Iron-sulfur</keyword>
<organism evidence="14 15">
    <name type="scientific">Melioribacter roseus (strain DSM 23840 / JCM 17771 / VKM B-2668 / P3M-2)</name>
    <dbReference type="NCBI Taxonomy" id="1191523"/>
    <lineage>
        <taxon>Bacteria</taxon>
        <taxon>Pseudomonadati</taxon>
        <taxon>Ignavibacteriota</taxon>
        <taxon>Ignavibacteria</taxon>
        <taxon>Ignavibacteriales</taxon>
        <taxon>Melioribacteraceae</taxon>
        <taxon>Melioribacter</taxon>
    </lineage>
</organism>
<keyword evidence="6 12" id="KW-0408">Iron</keyword>
<keyword evidence="8 12" id="KW-0238">DNA-binding</keyword>
<keyword evidence="14" id="KW-0255">Endonuclease</keyword>
<dbReference type="Pfam" id="PF00730">
    <property type="entry name" value="HhH-GPD"/>
    <property type="match status" value="1"/>
</dbReference>
<dbReference type="InterPro" id="IPR011257">
    <property type="entry name" value="DNA_glycosylase"/>
</dbReference>
<evidence type="ECO:0000256" key="9">
    <source>
        <dbReference type="ARBA" id="ARBA00023204"/>
    </source>
</evidence>
<gene>
    <name evidence="12" type="primary">nth</name>
    <name evidence="14" type="ordered locus">MROS_1886</name>
</gene>
<dbReference type="eggNOG" id="COG0177">
    <property type="taxonomic scope" value="Bacteria"/>
</dbReference>
<keyword evidence="15" id="KW-1185">Reference proteome</keyword>
<keyword evidence="5 12" id="KW-0378">Hydrolase</keyword>
<keyword evidence="11 12" id="KW-0326">Glycosidase</keyword>
<dbReference type="STRING" id="1191523.MROS_1886"/>
<dbReference type="Gene3D" id="1.10.340.30">
    <property type="entry name" value="Hypothetical protein, domain 2"/>
    <property type="match status" value="1"/>
</dbReference>
<accession>I6ZSV2</accession>
<feature type="binding site" evidence="12">
    <location>
        <position position="214"/>
    </location>
    <ligand>
        <name>[4Fe-4S] cluster</name>
        <dbReference type="ChEBI" id="CHEBI:49883"/>
    </ligand>
</feature>
<dbReference type="Pfam" id="PF10576">
    <property type="entry name" value="EndIII_4Fe-2S"/>
    <property type="match status" value="1"/>
</dbReference>
<dbReference type="Gene3D" id="1.10.1670.10">
    <property type="entry name" value="Helix-hairpin-Helix base-excision DNA repair enzymes (C-terminal)"/>
    <property type="match status" value="1"/>
</dbReference>
<dbReference type="AlphaFoldDB" id="I6ZSV2"/>
<dbReference type="EMBL" id="CP003557">
    <property type="protein sequence ID" value="AFN75119.1"/>
    <property type="molecule type" value="Genomic_DNA"/>
</dbReference>
<evidence type="ECO:0000256" key="2">
    <source>
        <dbReference type="ARBA" id="ARBA00022485"/>
    </source>
</evidence>
<keyword evidence="4 12" id="KW-0227">DNA damage</keyword>
<evidence type="ECO:0000256" key="5">
    <source>
        <dbReference type="ARBA" id="ARBA00022801"/>
    </source>
</evidence>
<dbReference type="EC" id="4.2.99.18" evidence="12"/>
<dbReference type="SMART" id="SM00478">
    <property type="entry name" value="ENDO3c"/>
    <property type="match status" value="1"/>
</dbReference>
<evidence type="ECO:0000256" key="12">
    <source>
        <dbReference type="HAMAP-Rule" id="MF_00942"/>
    </source>
</evidence>
<dbReference type="GO" id="GO:0051539">
    <property type="term" value="F:4 iron, 4 sulfur cluster binding"/>
    <property type="evidence" value="ECO:0007669"/>
    <property type="project" value="UniProtKB-UniRule"/>
</dbReference>
<dbReference type="InterPro" id="IPR004035">
    <property type="entry name" value="Endouclease-III_FeS-bd_BS"/>
</dbReference>
<keyword evidence="2 12" id="KW-0004">4Fe-4S</keyword>
<comment type="cofactor">
    <cofactor evidence="12">
        <name>[4Fe-4S] cluster</name>
        <dbReference type="ChEBI" id="CHEBI:49883"/>
    </cofactor>
    <text evidence="12">Binds 1 [4Fe-4S] cluster.</text>
</comment>
<dbReference type="SMART" id="SM00525">
    <property type="entry name" value="FES"/>
    <property type="match status" value="1"/>
</dbReference>
<evidence type="ECO:0000313" key="15">
    <source>
        <dbReference type="Proteomes" id="UP000009011"/>
    </source>
</evidence>
<keyword evidence="10 12" id="KW-0456">Lyase</keyword>
<sequence length="233" mass="26547">MFFEQIIPLFLYLVNRGGMKSEKKRAEKIFQILKEEYPEAKPALNYKTPFELLIATILSAQCTDERVNIVTDKLFKKYKKPDDYIKVKSEELEKDIYSTGFYKQKAKSIKNCCRELIEKYGGKVPADFEALTKLPGVGRKTASVVAGNAFGIPSIAVDTHVIRLTNLLGFVETSDPKKIEFKLKELLPEDLWIVSSHLLMSHGRKICIARRPKCDECSISNYCPSKNKNTVTK</sequence>
<proteinExistence type="inferred from homology"/>
<dbReference type="HOGENOM" id="CLU_012862_3_3_10"/>
<dbReference type="SUPFAM" id="SSF48150">
    <property type="entry name" value="DNA-glycosylase"/>
    <property type="match status" value="1"/>
</dbReference>
<dbReference type="GO" id="GO:0046872">
    <property type="term" value="F:metal ion binding"/>
    <property type="evidence" value="ECO:0007669"/>
    <property type="project" value="UniProtKB-KW"/>
</dbReference>
<dbReference type="PROSITE" id="PS00764">
    <property type="entry name" value="ENDONUCLEASE_III_1"/>
    <property type="match status" value="1"/>
</dbReference>
<dbReference type="HAMAP" id="MF_00942">
    <property type="entry name" value="Nth"/>
    <property type="match status" value="1"/>
</dbReference>
<evidence type="ECO:0000259" key="13">
    <source>
        <dbReference type="SMART" id="SM00478"/>
    </source>
</evidence>
<protein>
    <recommendedName>
        <fullName evidence="12">Endonuclease III</fullName>
        <ecNumber evidence="12">4.2.99.18</ecNumber>
    </recommendedName>
    <alternativeName>
        <fullName evidence="12">DNA-(apurinic or apyrimidinic site) lyase</fullName>
    </alternativeName>
</protein>
<evidence type="ECO:0000256" key="7">
    <source>
        <dbReference type="ARBA" id="ARBA00023014"/>
    </source>
</evidence>
<dbReference type="GO" id="GO:0140078">
    <property type="term" value="F:class I DNA-(apurinic or apyrimidinic site) endonuclease activity"/>
    <property type="evidence" value="ECO:0007669"/>
    <property type="project" value="UniProtKB-EC"/>
</dbReference>
<dbReference type="PATRIC" id="fig|1191523.3.peg.1997"/>
<keyword evidence="14" id="KW-0540">Nuclease</keyword>
<reference evidence="14 15" key="1">
    <citation type="journal article" date="2013" name="PLoS ONE">
        <title>Genomic analysis of Melioribacter roseus, facultatively anaerobic organotrophic bacterium representing a novel deep lineage within Bacteriodetes/Chlorobi group.</title>
        <authorList>
            <person name="Kadnikov V.V."/>
            <person name="Mardanov A.V."/>
            <person name="Podosokorskaya O.A."/>
            <person name="Gavrilov S.N."/>
            <person name="Kublanov I.V."/>
            <person name="Beletsky A.V."/>
            <person name="Bonch-Osmolovskaya E.A."/>
            <person name="Ravin N.V."/>
        </authorList>
    </citation>
    <scope>NUCLEOTIDE SEQUENCE [LARGE SCALE GENOMIC DNA]</scope>
    <source>
        <strain evidence="15">JCM 17771 / P3M-2</strain>
    </source>
</reference>
<evidence type="ECO:0000256" key="8">
    <source>
        <dbReference type="ARBA" id="ARBA00023125"/>
    </source>
</evidence>
<dbReference type="InterPro" id="IPR003651">
    <property type="entry name" value="Endonuclease3_FeS-loop_motif"/>
</dbReference>
<feature type="binding site" evidence="12">
    <location>
        <position position="207"/>
    </location>
    <ligand>
        <name>[4Fe-4S] cluster</name>
        <dbReference type="ChEBI" id="CHEBI:49883"/>
    </ligand>
</feature>
<dbReference type="Pfam" id="PF00633">
    <property type="entry name" value="HHH"/>
    <property type="match status" value="1"/>
</dbReference>
<dbReference type="GO" id="GO:0003677">
    <property type="term" value="F:DNA binding"/>
    <property type="evidence" value="ECO:0007669"/>
    <property type="project" value="UniProtKB-UniRule"/>
</dbReference>
<evidence type="ECO:0000256" key="10">
    <source>
        <dbReference type="ARBA" id="ARBA00023239"/>
    </source>
</evidence>
<evidence type="ECO:0000313" key="14">
    <source>
        <dbReference type="EMBL" id="AFN75119.1"/>
    </source>
</evidence>
<dbReference type="KEGG" id="mro:MROS_1886"/>
<evidence type="ECO:0000256" key="6">
    <source>
        <dbReference type="ARBA" id="ARBA00023004"/>
    </source>
</evidence>
<dbReference type="GO" id="GO:0019104">
    <property type="term" value="F:DNA N-glycosylase activity"/>
    <property type="evidence" value="ECO:0007669"/>
    <property type="project" value="UniProtKB-UniRule"/>
</dbReference>
<feature type="binding site" evidence="12">
    <location>
        <position position="223"/>
    </location>
    <ligand>
        <name>[4Fe-4S] cluster</name>
        <dbReference type="ChEBI" id="CHEBI:49883"/>
    </ligand>
</feature>
<evidence type="ECO:0000256" key="4">
    <source>
        <dbReference type="ARBA" id="ARBA00022763"/>
    </source>
</evidence>
<dbReference type="NCBIfam" id="TIGR01083">
    <property type="entry name" value="nth"/>
    <property type="match status" value="1"/>
</dbReference>
<dbReference type="FunFam" id="1.10.1670.10:FF:000001">
    <property type="entry name" value="Endonuclease III"/>
    <property type="match status" value="1"/>
</dbReference>
<feature type="binding site" evidence="12">
    <location>
        <position position="217"/>
    </location>
    <ligand>
        <name>[4Fe-4S] cluster</name>
        <dbReference type="ChEBI" id="CHEBI:49883"/>
    </ligand>
</feature>
<dbReference type="GO" id="GO:0006285">
    <property type="term" value="P:base-excision repair, AP site formation"/>
    <property type="evidence" value="ECO:0007669"/>
    <property type="project" value="TreeGrafter"/>
</dbReference>
<dbReference type="InterPro" id="IPR003265">
    <property type="entry name" value="HhH-GPD_domain"/>
</dbReference>